<dbReference type="PANTHER" id="PTHR33112:SF10">
    <property type="entry name" value="TOL"/>
    <property type="match status" value="1"/>
</dbReference>
<dbReference type="AlphaFoldDB" id="A0A2J6SWJ1"/>
<evidence type="ECO:0000313" key="2">
    <source>
        <dbReference type="EMBL" id="PMD55121.1"/>
    </source>
</evidence>
<evidence type="ECO:0000259" key="1">
    <source>
        <dbReference type="Pfam" id="PF06985"/>
    </source>
</evidence>
<dbReference type="InterPro" id="IPR010730">
    <property type="entry name" value="HET"/>
</dbReference>
<dbReference type="EMBL" id="KZ613856">
    <property type="protein sequence ID" value="PMD55121.1"/>
    <property type="molecule type" value="Genomic_DNA"/>
</dbReference>
<dbReference type="STRING" id="1095630.A0A2J6SWJ1"/>
<reference evidence="2 3" key="1">
    <citation type="submission" date="2016-04" db="EMBL/GenBank/DDBJ databases">
        <title>A degradative enzymes factory behind the ericoid mycorrhizal symbiosis.</title>
        <authorList>
            <consortium name="DOE Joint Genome Institute"/>
            <person name="Martino E."/>
            <person name="Morin E."/>
            <person name="Grelet G."/>
            <person name="Kuo A."/>
            <person name="Kohler A."/>
            <person name="Daghino S."/>
            <person name="Barry K."/>
            <person name="Choi C."/>
            <person name="Cichocki N."/>
            <person name="Clum A."/>
            <person name="Copeland A."/>
            <person name="Hainaut M."/>
            <person name="Haridas S."/>
            <person name="Labutti K."/>
            <person name="Lindquist E."/>
            <person name="Lipzen A."/>
            <person name="Khouja H.-R."/>
            <person name="Murat C."/>
            <person name="Ohm R."/>
            <person name="Olson A."/>
            <person name="Spatafora J."/>
            <person name="Veneault-Fourrey C."/>
            <person name="Henrissat B."/>
            <person name="Grigoriev I."/>
            <person name="Martin F."/>
            <person name="Perotto S."/>
        </authorList>
    </citation>
    <scope>NUCLEOTIDE SEQUENCE [LARGE SCALE GENOMIC DNA]</scope>
    <source>
        <strain evidence="2 3">E</strain>
    </source>
</reference>
<organism evidence="2 3">
    <name type="scientific">Hyaloscypha bicolor E</name>
    <dbReference type="NCBI Taxonomy" id="1095630"/>
    <lineage>
        <taxon>Eukaryota</taxon>
        <taxon>Fungi</taxon>
        <taxon>Dikarya</taxon>
        <taxon>Ascomycota</taxon>
        <taxon>Pezizomycotina</taxon>
        <taxon>Leotiomycetes</taxon>
        <taxon>Helotiales</taxon>
        <taxon>Hyaloscyphaceae</taxon>
        <taxon>Hyaloscypha</taxon>
        <taxon>Hyaloscypha bicolor</taxon>
    </lineage>
</organism>
<dbReference type="Proteomes" id="UP000235371">
    <property type="component" value="Unassembled WGS sequence"/>
</dbReference>
<protein>
    <recommendedName>
        <fullName evidence="1">Heterokaryon incompatibility domain-containing protein</fullName>
    </recommendedName>
</protein>
<dbReference type="PANTHER" id="PTHR33112">
    <property type="entry name" value="DOMAIN PROTEIN, PUTATIVE-RELATED"/>
    <property type="match status" value="1"/>
</dbReference>
<feature type="domain" description="Heterokaryon incompatibility" evidence="1">
    <location>
        <begin position="35"/>
        <end position="122"/>
    </location>
</feature>
<dbReference type="OrthoDB" id="5347061at2759"/>
<dbReference type="GeneID" id="36589234"/>
<sequence length="140" mass="16142">MPTRFHDLGDSASDPHLRLLISAERFQGHNKDDEFKQQHSQLPFQALPKTFQHAIELTRQLEVRYPWIDALCIIQDSDDDWLSEGATMANVYRNAYCNIAATSATDINRSLFYARNIRGDSPEPNIKLVHYRVWRAAGQL</sequence>
<dbReference type="InParanoid" id="A0A2J6SWJ1"/>
<proteinExistence type="predicted"/>
<evidence type="ECO:0000313" key="3">
    <source>
        <dbReference type="Proteomes" id="UP000235371"/>
    </source>
</evidence>
<dbReference type="RefSeq" id="XP_024732025.1">
    <property type="nucleotide sequence ID" value="XM_024881157.1"/>
</dbReference>
<accession>A0A2J6SWJ1</accession>
<keyword evidence="3" id="KW-1185">Reference proteome</keyword>
<name>A0A2J6SWJ1_9HELO</name>
<gene>
    <name evidence="2" type="ORF">K444DRAFT_617574</name>
</gene>
<dbReference type="Pfam" id="PF06985">
    <property type="entry name" value="HET"/>
    <property type="match status" value="1"/>
</dbReference>